<proteinExistence type="predicted"/>
<gene>
    <name evidence="4" type="ORF">ODALV1_LOCUS18852</name>
</gene>
<dbReference type="EMBL" id="CAXLJM020000062">
    <property type="protein sequence ID" value="CAL8120099.1"/>
    <property type="molecule type" value="Genomic_DNA"/>
</dbReference>
<dbReference type="Gene3D" id="3.30.470.20">
    <property type="entry name" value="ATP-grasp fold, B domain"/>
    <property type="match status" value="1"/>
</dbReference>
<evidence type="ECO:0008006" key="6">
    <source>
        <dbReference type="Google" id="ProtNLM"/>
    </source>
</evidence>
<evidence type="ECO:0000256" key="3">
    <source>
        <dbReference type="ARBA" id="ARBA00022840"/>
    </source>
</evidence>
<evidence type="ECO:0000256" key="2">
    <source>
        <dbReference type="ARBA" id="ARBA00022741"/>
    </source>
</evidence>
<dbReference type="SUPFAM" id="SSF56059">
    <property type="entry name" value="Glutathione synthetase ATP-binding domain-like"/>
    <property type="match status" value="1"/>
</dbReference>
<evidence type="ECO:0000256" key="1">
    <source>
        <dbReference type="ARBA" id="ARBA00022598"/>
    </source>
</evidence>
<organism evidence="4 5">
    <name type="scientific">Orchesella dallaii</name>
    <dbReference type="NCBI Taxonomy" id="48710"/>
    <lineage>
        <taxon>Eukaryota</taxon>
        <taxon>Metazoa</taxon>
        <taxon>Ecdysozoa</taxon>
        <taxon>Arthropoda</taxon>
        <taxon>Hexapoda</taxon>
        <taxon>Collembola</taxon>
        <taxon>Entomobryomorpha</taxon>
        <taxon>Entomobryoidea</taxon>
        <taxon>Orchesellidae</taxon>
        <taxon>Orchesellinae</taxon>
        <taxon>Orchesella</taxon>
    </lineage>
</organism>
<evidence type="ECO:0000313" key="5">
    <source>
        <dbReference type="Proteomes" id="UP001642540"/>
    </source>
</evidence>
<dbReference type="PROSITE" id="PS51221">
    <property type="entry name" value="TTL"/>
    <property type="match status" value="1"/>
</dbReference>
<accession>A0ABP1R5Q2</accession>
<keyword evidence="1" id="KW-0436">Ligase</keyword>
<dbReference type="PANTHER" id="PTHR12241">
    <property type="entry name" value="TUBULIN POLYGLUTAMYLASE"/>
    <property type="match status" value="1"/>
</dbReference>
<name>A0ABP1R5Q2_9HEXA</name>
<protein>
    <recommendedName>
        <fullName evidence="6">Tubulin polyglutamylase TTLL2</fullName>
    </recommendedName>
</protein>
<sequence length="690" mass="79247">MQKCVFCWLDVHTTGESKVELESKTLLVRDRWLLCSLWKIFPYVYRVNDSGAGSGPALLQQVFKERGWKDFGEKENSVRDEVSVRATQCWNLWWRSSIMNSNRARHLKQWQITNHILKASNLARKDVLARHLRRLKSTYGAIYDFSPLSFNLPLEYTRLVAEHTKRLCDIEYGAPPDSACIPFGPNHHLPKGKKAPLWISKPIAKSQGKGILLFDQVTKFSYDEACVVQEYIARPYLINGYKWDLRLYVCITSTSPLTFYAYREGITRFATSKYDLSNLPNTFSHLTNTSVNKQGPNYRKNKETIGFGSKWTLRQLRRYFDKTGVDDYYLWQRIWSILVLTIIGDGRNLARIEAAEKSFELLGFDILVDENLKPNLLEVNTNPGLACDDFSNVDEQVKKPMLHQMFTLLGLPDCRDFMKRRSSAVSVVPPPPPPPQASSAELEKACWGESEDEYLLEQIVNSGREWESSLSPSTLKLPAMIQSWVQTPFPQFEPSKMMVKGSRVGSYKNGRKRLGHHHHHSHHHLHSHSHCCCQVYDGDVEQETSSSDDETLHFYEGTSQAQSQRSPEKESKFTSVGVNLPVLKGPREKLKAKLPKNGPGLWFSPRDWSNDAPSVCGDWVRVFPFDAISDECAKFETDEDMKKSVTQVSEYLKYVKDILRHSGYRMEDSVYDECIRDSGAICTEVWHPYL</sequence>
<dbReference type="Proteomes" id="UP001642540">
    <property type="component" value="Unassembled WGS sequence"/>
</dbReference>
<evidence type="ECO:0000313" key="4">
    <source>
        <dbReference type="EMBL" id="CAL8120099.1"/>
    </source>
</evidence>
<keyword evidence="3" id="KW-0067">ATP-binding</keyword>
<dbReference type="PANTHER" id="PTHR12241:SF118">
    <property type="entry name" value="TUBULIN POLYGLUTAMYLASE TTLL2-RELATED"/>
    <property type="match status" value="1"/>
</dbReference>
<keyword evidence="2" id="KW-0547">Nucleotide-binding</keyword>
<dbReference type="InterPro" id="IPR004344">
    <property type="entry name" value="TTL/TTLL_fam"/>
</dbReference>
<comment type="caution">
    <text evidence="4">The sequence shown here is derived from an EMBL/GenBank/DDBJ whole genome shotgun (WGS) entry which is preliminary data.</text>
</comment>
<dbReference type="Pfam" id="PF03133">
    <property type="entry name" value="TTL"/>
    <property type="match status" value="1"/>
</dbReference>
<reference evidence="4 5" key="1">
    <citation type="submission" date="2024-08" db="EMBL/GenBank/DDBJ databases">
        <authorList>
            <person name="Cucini C."/>
            <person name="Frati F."/>
        </authorList>
    </citation>
    <scope>NUCLEOTIDE SEQUENCE [LARGE SCALE GENOMIC DNA]</scope>
</reference>
<keyword evidence="5" id="KW-1185">Reference proteome</keyword>